<reference evidence="3 4" key="1">
    <citation type="submission" date="2020-08" db="EMBL/GenBank/DDBJ databases">
        <title>Sequencing the genomes of 1000 actinobacteria strains.</title>
        <authorList>
            <person name="Klenk H.-P."/>
        </authorList>
    </citation>
    <scope>NUCLEOTIDE SEQUENCE [LARGE SCALE GENOMIC DNA]</scope>
    <source>
        <strain evidence="3 4">DSM 45298</strain>
    </source>
</reference>
<dbReference type="Gene3D" id="3.30.565.60">
    <property type="match status" value="1"/>
</dbReference>
<evidence type="ECO:0000259" key="2">
    <source>
        <dbReference type="Pfam" id="PF22168"/>
    </source>
</evidence>
<feature type="domain" description="Transcriptional regulator DIP2311-like C-terminal" evidence="2">
    <location>
        <begin position="280"/>
        <end position="339"/>
    </location>
</feature>
<dbReference type="Gene3D" id="1.10.10.2340">
    <property type="match status" value="1"/>
</dbReference>
<dbReference type="InterPro" id="IPR054760">
    <property type="entry name" value="DIP2311-like_C"/>
</dbReference>
<dbReference type="PANTHER" id="PTHR30595:SF6">
    <property type="entry name" value="SCHLAFEN ALBA-2 DOMAIN-CONTAINING PROTEIN"/>
    <property type="match status" value="1"/>
</dbReference>
<dbReference type="PANTHER" id="PTHR30595">
    <property type="entry name" value="GLPR-RELATED TRANSCRIPTIONAL REPRESSOR"/>
    <property type="match status" value="1"/>
</dbReference>
<dbReference type="Pfam" id="PF18685">
    <property type="entry name" value="DUF5635"/>
    <property type="match status" value="1"/>
</dbReference>
<dbReference type="EMBL" id="JACIFP010000001">
    <property type="protein sequence ID" value="MBB4134151.1"/>
    <property type="molecule type" value="Genomic_DNA"/>
</dbReference>
<organism evidence="3 4">
    <name type="scientific">Gordonia humi</name>
    <dbReference type="NCBI Taxonomy" id="686429"/>
    <lineage>
        <taxon>Bacteria</taxon>
        <taxon>Bacillati</taxon>
        <taxon>Actinomycetota</taxon>
        <taxon>Actinomycetes</taxon>
        <taxon>Mycobacteriales</taxon>
        <taxon>Gordoniaceae</taxon>
        <taxon>Gordonia</taxon>
    </lineage>
</organism>
<dbReference type="InterPro" id="IPR040728">
    <property type="entry name" value="DUF5635"/>
</dbReference>
<evidence type="ECO:0000313" key="3">
    <source>
        <dbReference type="EMBL" id="MBB4134151.1"/>
    </source>
</evidence>
<evidence type="ECO:0000259" key="1">
    <source>
        <dbReference type="Pfam" id="PF18685"/>
    </source>
</evidence>
<comment type="caution">
    <text evidence="3">The sequence shown here is derived from an EMBL/GenBank/DDBJ whole genome shotgun (WGS) entry which is preliminary data.</text>
</comment>
<dbReference type="AlphaFoldDB" id="A0A840ERI4"/>
<dbReference type="InterPro" id="IPR038475">
    <property type="entry name" value="RecG_C_sf"/>
</dbReference>
<sequence>MDRIIIEFTEFDVPGGSVTNRAAPRAETSLLEQLAETERVVAAVNTSITIERGIRHEALRRIPELSVREALLNGVVHRDWNRSEPTEVRWFEADSMLVVSSPGGFPGEVTASNILSNREARYPALADLFRALGLVDKQGVGVDRMYREMITIGHRPPEIVEAAGTRVECTLVGGRPVYPVMECVRAITPAERQKDYRIAIILYELMHASFVTTARVQQALQSSAEAARVAIEAARQSTVESEALIVKHKKAWLLGGSARRRLASAYDGDSAFPIVSYLTTDIGNQSAAALDWVDTFSAITTGDLQALTGTARGTAKRTLDALVDDDQLATAGSGRSSRYERP</sequence>
<feature type="domain" description="DUF5635" evidence="1">
    <location>
        <begin position="179"/>
        <end position="260"/>
    </location>
</feature>
<keyword evidence="4" id="KW-1185">Reference proteome</keyword>
<accession>A0A840ERI4</accession>
<dbReference type="Pfam" id="PF22168">
    <property type="entry name" value="DIP2311-like_C"/>
    <property type="match status" value="1"/>
</dbReference>
<protein>
    <submittedName>
        <fullName evidence="3">Putative HTH transcriptional regulator</fullName>
    </submittedName>
</protein>
<proteinExistence type="predicted"/>
<dbReference type="InterPro" id="IPR036388">
    <property type="entry name" value="WH-like_DNA-bd_sf"/>
</dbReference>
<dbReference type="Pfam" id="PF13749">
    <property type="entry name" value="HATPase_c_4"/>
    <property type="match status" value="1"/>
</dbReference>
<gene>
    <name evidence="3" type="ORF">BKA16_000703</name>
</gene>
<dbReference type="Proteomes" id="UP000551501">
    <property type="component" value="Unassembled WGS sequence"/>
</dbReference>
<name>A0A840ERI4_9ACTN</name>
<dbReference type="Gene3D" id="1.10.10.10">
    <property type="entry name" value="Winged helix-like DNA-binding domain superfamily/Winged helix DNA-binding domain"/>
    <property type="match status" value="1"/>
</dbReference>
<evidence type="ECO:0000313" key="4">
    <source>
        <dbReference type="Proteomes" id="UP000551501"/>
    </source>
</evidence>